<organism evidence="1 2">
    <name type="scientific">Celeribacter neptunius</name>
    <dbReference type="NCBI Taxonomy" id="588602"/>
    <lineage>
        <taxon>Bacteria</taxon>
        <taxon>Pseudomonadati</taxon>
        <taxon>Pseudomonadota</taxon>
        <taxon>Alphaproteobacteria</taxon>
        <taxon>Rhodobacterales</taxon>
        <taxon>Roseobacteraceae</taxon>
        <taxon>Celeribacter</taxon>
    </lineage>
</organism>
<dbReference type="Proteomes" id="UP000199630">
    <property type="component" value="Unassembled WGS sequence"/>
</dbReference>
<sequence length="366" mass="41355">MGNAPPIVNEIVHQTDPSKGTAVLWIDTGEYHLELQLKGTPWRKTGLRPFYWELVKPGGQREWPILRIVAGRSVRITAKTSDNYGFKRIRDSSRFHLKTDSYYPIDLKFPHGTYGLENYEDQGDILVGPGHPIIQIYRPQTGFVVQDDTARIRPADILPPPYVLGPSRNYDHRRNRRELILHVVPEMNGIMFHQVLGEFQIRIRIKDPLKPAAYWFEEIIEYLQEPPFGLPVIHSSNVYVQRSYRTVPDKKLSNVKSVRFPIGKVPELGPALDDLTDDLAAAFEENSTYSSTLDDDLQWEKALKELFITLADTVLGSLPVAGTIYDLGQLAYGAAYGKDFFGRKVEGTDMLVLGAGVLLPGALKLK</sequence>
<reference evidence="2" key="1">
    <citation type="submission" date="2016-10" db="EMBL/GenBank/DDBJ databases">
        <authorList>
            <person name="Varghese N."/>
            <person name="Submissions S."/>
        </authorList>
    </citation>
    <scope>NUCLEOTIDE SEQUENCE [LARGE SCALE GENOMIC DNA]</scope>
    <source>
        <strain evidence="2">DSM 26471</strain>
    </source>
</reference>
<proteinExistence type="predicted"/>
<dbReference type="STRING" id="588602.SAMN04487991_1521"/>
<keyword evidence="2" id="KW-1185">Reference proteome</keyword>
<protein>
    <submittedName>
        <fullName evidence="1">Uncharacterized protein</fullName>
    </submittedName>
</protein>
<evidence type="ECO:0000313" key="1">
    <source>
        <dbReference type="EMBL" id="SFJ14813.1"/>
    </source>
</evidence>
<dbReference type="AlphaFoldDB" id="A0A1I3NZT5"/>
<dbReference type="EMBL" id="FORH01000002">
    <property type="protein sequence ID" value="SFJ14813.1"/>
    <property type="molecule type" value="Genomic_DNA"/>
</dbReference>
<evidence type="ECO:0000313" key="2">
    <source>
        <dbReference type="Proteomes" id="UP000199630"/>
    </source>
</evidence>
<dbReference type="OrthoDB" id="3399304at2"/>
<gene>
    <name evidence="1" type="ORF">SAMN04487991_1521</name>
</gene>
<dbReference type="RefSeq" id="WP_090059624.1">
    <property type="nucleotide sequence ID" value="NZ_FORH01000002.1"/>
</dbReference>
<accession>A0A1I3NZT5</accession>
<name>A0A1I3NZT5_9RHOB</name>